<sequence length="63" mass="7447">FENGSNVFDEVADVPHEIRCVRRMGESCVFFGFLQEPNDGKEFRLHLFRYAKFIVSFKLFGLR</sequence>
<evidence type="ECO:0000313" key="1">
    <source>
        <dbReference type="EMBL" id="GMR51058.1"/>
    </source>
</evidence>
<feature type="non-terminal residue" evidence="1">
    <location>
        <position position="63"/>
    </location>
</feature>
<proteinExistence type="predicted"/>
<dbReference type="AlphaFoldDB" id="A0AAN5I3V0"/>
<organism evidence="1 2">
    <name type="scientific">Pristionchus mayeri</name>
    <dbReference type="NCBI Taxonomy" id="1317129"/>
    <lineage>
        <taxon>Eukaryota</taxon>
        <taxon>Metazoa</taxon>
        <taxon>Ecdysozoa</taxon>
        <taxon>Nematoda</taxon>
        <taxon>Chromadorea</taxon>
        <taxon>Rhabditida</taxon>
        <taxon>Rhabditina</taxon>
        <taxon>Diplogasteromorpha</taxon>
        <taxon>Diplogasteroidea</taxon>
        <taxon>Neodiplogasteridae</taxon>
        <taxon>Pristionchus</taxon>
    </lineage>
</organism>
<accession>A0AAN5I3V0</accession>
<comment type="caution">
    <text evidence="1">The sequence shown here is derived from an EMBL/GenBank/DDBJ whole genome shotgun (WGS) entry which is preliminary data.</text>
</comment>
<reference evidence="2" key="1">
    <citation type="submission" date="2022-10" db="EMBL/GenBank/DDBJ databases">
        <title>Genome assembly of Pristionchus species.</title>
        <authorList>
            <person name="Yoshida K."/>
            <person name="Sommer R.J."/>
        </authorList>
    </citation>
    <scope>NUCLEOTIDE SEQUENCE [LARGE SCALE GENOMIC DNA]</scope>
    <source>
        <strain evidence="2">RS5460</strain>
    </source>
</reference>
<gene>
    <name evidence="1" type="ORF">PMAYCL1PPCAC_21253</name>
</gene>
<keyword evidence="2" id="KW-1185">Reference proteome</keyword>
<evidence type="ECO:0000313" key="2">
    <source>
        <dbReference type="Proteomes" id="UP001328107"/>
    </source>
</evidence>
<feature type="non-terminal residue" evidence="1">
    <location>
        <position position="1"/>
    </location>
</feature>
<dbReference type="EMBL" id="BTRK01000005">
    <property type="protein sequence ID" value="GMR51058.1"/>
    <property type="molecule type" value="Genomic_DNA"/>
</dbReference>
<name>A0AAN5I3V0_9BILA</name>
<dbReference type="Proteomes" id="UP001328107">
    <property type="component" value="Unassembled WGS sequence"/>
</dbReference>
<protein>
    <submittedName>
        <fullName evidence="1">Uncharacterized protein</fullName>
    </submittedName>
</protein>